<dbReference type="EMBL" id="JBHLWM010000005">
    <property type="protein sequence ID" value="MFC0241597.1"/>
    <property type="molecule type" value="Genomic_DNA"/>
</dbReference>
<comment type="caution">
    <text evidence="1">The sequence shown here is derived from an EMBL/GenBank/DDBJ whole genome shotgun (WGS) entry which is preliminary data.</text>
</comment>
<evidence type="ECO:0000313" key="1">
    <source>
        <dbReference type="EMBL" id="MFC0241597.1"/>
    </source>
</evidence>
<dbReference type="Proteomes" id="UP001589775">
    <property type="component" value="Unassembled WGS sequence"/>
</dbReference>
<dbReference type="RefSeq" id="WP_378388683.1">
    <property type="nucleotide sequence ID" value="NZ_JBHLWM010000005.1"/>
</dbReference>
<keyword evidence="2" id="KW-1185">Reference proteome</keyword>
<name>A0ABV6EU00_9BRAD</name>
<organism evidence="1 2">
    <name type="scientific">Rhodopseudomonas telluris</name>
    <dbReference type="NCBI Taxonomy" id="644215"/>
    <lineage>
        <taxon>Bacteria</taxon>
        <taxon>Pseudomonadati</taxon>
        <taxon>Pseudomonadota</taxon>
        <taxon>Alphaproteobacteria</taxon>
        <taxon>Hyphomicrobiales</taxon>
        <taxon>Nitrobacteraceae</taxon>
        <taxon>Rhodopseudomonas</taxon>
    </lineage>
</organism>
<sequence>MNRDRSAAIFDRIGSYGRLIPALIQKLRMLRDAPDRYRREAHYMRGLGPKWREKHRLETRPEPKH</sequence>
<accession>A0ABV6EU00</accession>
<gene>
    <name evidence="1" type="ORF">ACFFJ6_14010</name>
</gene>
<protein>
    <submittedName>
        <fullName evidence="1">Uncharacterized protein</fullName>
    </submittedName>
</protein>
<proteinExistence type="predicted"/>
<reference evidence="1 2" key="1">
    <citation type="submission" date="2024-09" db="EMBL/GenBank/DDBJ databases">
        <authorList>
            <person name="Sun Q."/>
            <person name="Mori K."/>
        </authorList>
    </citation>
    <scope>NUCLEOTIDE SEQUENCE [LARGE SCALE GENOMIC DNA]</scope>
    <source>
        <strain evidence="1 2">KCTC 23279</strain>
    </source>
</reference>
<evidence type="ECO:0000313" key="2">
    <source>
        <dbReference type="Proteomes" id="UP001589775"/>
    </source>
</evidence>